<dbReference type="EMBL" id="PZQS01000005">
    <property type="protein sequence ID" value="PVD30112.1"/>
    <property type="molecule type" value="Genomic_DNA"/>
</dbReference>
<feature type="signal peptide" evidence="1">
    <location>
        <begin position="1"/>
        <end position="17"/>
    </location>
</feature>
<accession>A0A2T7P9L9</accession>
<feature type="chain" id="PRO_5015600413" evidence="1">
    <location>
        <begin position="18"/>
        <end position="73"/>
    </location>
</feature>
<evidence type="ECO:0000313" key="2">
    <source>
        <dbReference type="EMBL" id="PVD30112.1"/>
    </source>
</evidence>
<proteinExistence type="predicted"/>
<gene>
    <name evidence="2" type="ORF">C0Q70_09374</name>
</gene>
<dbReference type="Proteomes" id="UP000245119">
    <property type="component" value="Linkage Group LG5"/>
</dbReference>
<keyword evidence="1" id="KW-0732">Signal</keyword>
<protein>
    <submittedName>
        <fullName evidence="2">Uncharacterized protein</fullName>
    </submittedName>
</protein>
<evidence type="ECO:0000256" key="1">
    <source>
        <dbReference type="SAM" id="SignalP"/>
    </source>
</evidence>
<reference evidence="2 3" key="1">
    <citation type="submission" date="2018-04" db="EMBL/GenBank/DDBJ databases">
        <title>The genome of golden apple snail Pomacea canaliculata provides insight into stress tolerance and invasive adaptation.</title>
        <authorList>
            <person name="Liu C."/>
            <person name="Liu B."/>
            <person name="Ren Y."/>
            <person name="Zhang Y."/>
            <person name="Wang H."/>
            <person name="Li S."/>
            <person name="Jiang F."/>
            <person name="Yin L."/>
            <person name="Zhang G."/>
            <person name="Qian W."/>
            <person name="Fan W."/>
        </authorList>
    </citation>
    <scope>NUCLEOTIDE SEQUENCE [LARGE SCALE GENOMIC DNA]</scope>
    <source>
        <strain evidence="2">SZHN2017</strain>
        <tissue evidence="2">Muscle</tissue>
    </source>
</reference>
<comment type="caution">
    <text evidence="2">The sequence shown here is derived from an EMBL/GenBank/DDBJ whole genome shotgun (WGS) entry which is preliminary data.</text>
</comment>
<dbReference type="AlphaFoldDB" id="A0A2T7P9L9"/>
<evidence type="ECO:0000313" key="3">
    <source>
        <dbReference type="Proteomes" id="UP000245119"/>
    </source>
</evidence>
<name>A0A2T7P9L9_POMCA</name>
<keyword evidence="3" id="KW-1185">Reference proteome</keyword>
<organism evidence="2 3">
    <name type="scientific">Pomacea canaliculata</name>
    <name type="common">Golden apple snail</name>
    <dbReference type="NCBI Taxonomy" id="400727"/>
    <lineage>
        <taxon>Eukaryota</taxon>
        <taxon>Metazoa</taxon>
        <taxon>Spiralia</taxon>
        <taxon>Lophotrochozoa</taxon>
        <taxon>Mollusca</taxon>
        <taxon>Gastropoda</taxon>
        <taxon>Caenogastropoda</taxon>
        <taxon>Architaenioglossa</taxon>
        <taxon>Ampullarioidea</taxon>
        <taxon>Ampullariidae</taxon>
        <taxon>Pomacea</taxon>
    </lineage>
</organism>
<sequence length="73" mass="7766">MKICLVLVLAIVAAAAAAPTEVDAKIKLNVDELIKQLTEFVKDNADGASEFCMELCVKYAGLLSFGCNSICDL</sequence>